<dbReference type="PANTHER" id="PTHR43569">
    <property type="entry name" value="AMIDOHYDROLASE"/>
    <property type="match status" value="1"/>
</dbReference>
<dbReference type="EMBL" id="BAAAOF010000004">
    <property type="protein sequence ID" value="GAA1930929.1"/>
    <property type="molecule type" value="Genomic_DNA"/>
</dbReference>
<sequence length="280" mass="31261">MEIVDAQVHVWAPDTPERPWNVATGHKPHGPAEYTAEMVIAQMDAAGVHAGLVVPTSFEGDRNDTSLGAAHRFPTRLLAHGRWNMVAPDVARVIEEELEDPLLRGIRLTFNGAAARWIEDDVLSWLWPWVQERGIPVSMFPVVDDLAELVPIARDHPGLRLSIDHLGTSVPKVGYDRFDRIEQLEALAPYENVAVKVSALPISFQATYSPATVRRVVDLLLPWFGPTRMFWGSDYTRYPGESYGDTVGVFLEGIAHLDAGDQEYVMGRAVREWFGWPQAS</sequence>
<comment type="similarity">
    <text evidence="1">Belongs to the metallo-dependent hydrolases superfamily.</text>
</comment>
<dbReference type="PANTHER" id="PTHR43569:SF2">
    <property type="entry name" value="AMIDOHYDROLASE-RELATED DOMAIN-CONTAINING PROTEIN"/>
    <property type="match status" value="1"/>
</dbReference>
<feature type="domain" description="Amidohydrolase-related" evidence="2">
    <location>
        <begin position="4"/>
        <end position="273"/>
    </location>
</feature>
<proteinExistence type="inferred from homology"/>
<reference evidence="3 4" key="1">
    <citation type="journal article" date="2019" name="Int. J. Syst. Evol. Microbiol.">
        <title>The Global Catalogue of Microorganisms (GCM) 10K type strain sequencing project: providing services to taxonomists for standard genome sequencing and annotation.</title>
        <authorList>
            <consortium name="The Broad Institute Genomics Platform"/>
            <consortium name="The Broad Institute Genome Sequencing Center for Infectious Disease"/>
            <person name="Wu L."/>
            <person name="Ma J."/>
        </authorList>
    </citation>
    <scope>NUCLEOTIDE SEQUENCE [LARGE SCALE GENOMIC DNA]</scope>
    <source>
        <strain evidence="3 4">JCM 14900</strain>
    </source>
</reference>
<dbReference type="Gene3D" id="3.20.20.140">
    <property type="entry name" value="Metal-dependent hydrolases"/>
    <property type="match status" value="1"/>
</dbReference>
<gene>
    <name evidence="3" type="ORF">GCM10009775_23810</name>
</gene>
<dbReference type="SUPFAM" id="SSF51556">
    <property type="entry name" value="Metallo-dependent hydrolases"/>
    <property type="match status" value="1"/>
</dbReference>
<dbReference type="InterPro" id="IPR052350">
    <property type="entry name" value="Metallo-dep_Lactonases"/>
</dbReference>
<dbReference type="RefSeq" id="WP_248148087.1">
    <property type="nucleotide sequence ID" value="NZ_BAAAOF010000004.1"/>
</dbReference>
<organism evidence="3 4">
    <name type="scientific">Microbacterium aoyamense</name>
    <dbReference type="NCBI Taxonomy" id="344166"/>
    <lineage>
        <taxon>Bacteria</taxon>
        <taxon>Bacillati</taxon>
        <taxon>Actinomycetota</taxon>
        <taxon>Actinomycetes</taxon>
        <taxon>Micrococcales</taxon>
        <taxon>Microbacteriaceae</taxon>
        <taxon>Microbacterium</taxon>
    </lineage>
</organism>
<accession>A0ABN2PSB8</accession>
<dbReference type="InterPro" id="IPR006680">
    <property type="entry name" value="Amidohydro-rel"/>
</dbReference>
<name>A0ABN2PSB8_9MICO</name>
<protein>
    <recommendedName>
        <fullName evidence="2">Amidohydrolase-related domain-containing protein</fullName>
    </recommendedName>
</protein>
<evidence type="ECO:0000313" key="3">
    <source>
        <dbReference type="EMBL" id="GAA1930929.1"/>
    </source>
</evidence>
<dbReference type="Pfam" id="PF04909">
    <property type="entry name" value="Amidohydro_2"/>
    <property type="match status" value="1"/>
</dbReference>
<keyword evidence="4" id="KW-1185">Reference proteome</keyword>
<comment type="caution">
    <text evidence="3">The sequence shown here is derived from an EMBL/GenBank/DDBJ whole genome shotgun (WGS) entry which is preliminary data.</text>
</comment>
<evidence type="ECO:0000259" key="2">
    <source>
        <dbReference type="Pfam" id="PF04909"/>
    </source>
</evidence>
<evidence type="ECO:0000313" key="4">
    <source>
        <dbReference type="Proteomes" id="UP001501343"/>
    </source>
</evidence>
<evidence type="ECO:0000256" key="1">
    <source>
        <dbReference type="ARBA" id="ARBA00038310"/>
    </source>
</evidence>
<dbReference type="InterPro" id="IPR032466">
    <property type="entry name" value="Metal_Hydrolase"/>
</dbReference>
<dbReference type="Proteomes" id="UP001501343">
    <property type="component" value="Unassembled WGS sequence"/>
</dbReference>